<feature type="domain" description="PKD" evidence="2">
    <location>
        <begin position="844"/>
        <end position="906"/>
    </location>
</feature>
<dbReference type="Gene3D" id="2.60.40.10">
    <property type="entry name" value="Immunoglobulins"/>
    <property type="match status" value="6"/>
</dbReference>
<name>A0A562SV32_9BACT</name>
<sequence length="1459" mass="157070">MRKFFSLFVTVLFVTQLLRAQDFSNRGKDFWIAYPSHIDGTNSVMGLYITSDQNASGTIKVGGTTIAFTVTANTITRKFLGPGAGGDAPNTGVHLTAQDGIEVGKGIRVTSDKPVVVYAHIIRSARSGATLALPVSVLSKEYIIPSYRNVGSGGANAGYGELAVVATDTNTIVEITPSVTSRSGTRAAGVPYTITLANPGDVYQVQFQQNADISGTIVRSIAANGIKCKKIAVFSATTWSAFDCTTPVASGGDNLFQQPFPTTSWGKSFLTAPFFNNPSNRDIIRVFVKDPATVVQKTELGVTTTLTGLIAGSYYEYSTGNPTAITADKPASVVMYIRSQTCQTPAANTDPEMVIINPVEQTINDITVFSAHQNFVPTGQSQVTNHYLNIIIKTAAAASFRISGVAPTGTFIPIPGTQYSYLREDVSAKSASNPVHSLKADSAFIAIAYGFGNVESYGYNAGTNVKDLFQFIDTKNSLGTAPFPAACINSPFNFSITFPYQPDSIRWDFGTLFPAVSYSSPVADTSYLISGRMVYRFRIPQTYSIPTAGTYTVKVYARNPLGDGCSSDQEIEFDLQVFNPPTTDFSFTSSGCTDSAVVFTPSTNSGGRPIIKHYWDFGDGTTGSTANPSKIYLSPGTFTVKYVALTDIGCISDTVTKTITLTKVPVAKFGILDSLCIGKVLTFRDSSSLAGGFGSITNWNWSTGVGGPINNTSSADVTTTYGATGNYTASLQLRTNTGCTSPVYQKAVTIRPKPTVDFTLSHGCLPNPVINFTNTSTIADGTQAGFAYAWNFGDPASGALNSATVQNPSHAYPSAGPFTVQLKITSQYGCIDSVTKAADKIYPQPKADFTAPAEVCWQTPITFTDASNGFTHPVTKWEWRFSDGTTSTQKNPVKNFTNPGTYTATLWVFTDQNCVSDTIAKTVVVNPWPTASFTTSTILCEKNVLNFTNTSVANAGNIARAYWDFGDGNTANINILTSTHTYTNWGNYTVRFVTETDKGCRNDTLLQTILIHPLPKPGYVLPEVCLNDALALFLDTSSIADNSTAQLTYLWMFNTSTPAIVPGPVPATSTLKNPAIKFNKADNYLLSLTVTSKDGCKDSVVAIPFTVNGSVPNADFTILTTNGQCSNQDIQIKDNSTVDFGSVTKVEIYWDNANTPALFETDDVPTPGKIYNHRYPDFQTPLTKTYQIRYKAYSGILCVDEQIRTITINASPLTQFNALAAVCVNDNSFQITQASELGGLPGTGVYSGKGINAAGIFNPSAAGVGVHTLRYTFTAANGCVHYSEQTIEVWPKPTVNTGADITVLEDGVRKITDVTVTGSGLQFLWTPATYLDSDTVQFPTIIGPKDDVTYTLTVTNSFGCTATDDLFMKVLKSPRPPNTFTPNGDGINDFWEIKFINDYPGSVIEVYNTAGTMVYRSVGYSTPWDGKWKGQPLPAGTYYYVMDPKNGRKRISGFVTILR</sequence>
<dbReference type="OrthoDB" id="7794186at2"/>
<protein>
    <submittedName>
        <fullName evidence="3">Gliding motility-associated-like protein</fullName>
    </submittedName>
</protein>
<dbReference type="SUPFAM" id="SSF49299">
    <property type="entry name" value="PKD domain"/>
    <property type="match status" value="6"/>
</dbReference>
<dbReference type="InterPro" id="IPR000601">
    <property type="entry name" value="PKD_dom"/>
</dbReference>
<dbReference type="InterPro" id="IPR013783">
    <property type="entry name" value="Ig-like_fold"/>
</dbReference>
<evidence type="ECO:0000313" key="3">
    <source>
        <dbReference type="EMBL" id="TWI85043.1"/>
    </source>
</evidence>
<dbReference type="InterPro" id="IPR035234">
    <property type="entry name" value="IgGFc-bd_N"/>
</dbReference>
<dbReference type="SMART" id="SM00089">
    <property type="entry name" value="PKD"/>
    <property type="match status" value="7"/>
</dbReference>
<dbReference type="Proteomes" id="UP000316167">
    <property type="component" value="Unassembled WGS sequence"/>
</dbReference>
<accession>A0A562SV32</accession>
<dbReference type="RefSeq" id="WP_144883609.1">
    <property type="nucleotide sequence ID" value="NZ_VLLE01000002.1"/>
</dbReference>
<dbReference type="PANTHER" id="PTHR46534:SF1">
    <property type="entry name" value="IGGFC-BINDING PROTEIN N-TERMINAL DOMAIN-CONTAINING PROTEIN"/>
    <property type="match status" value="1"/>
</dbReference>
<evidence type="ECO:0000256" key="1">
    <source>
        <dbReference type="SAM" id="SignalP"/>
    </source>
</evidence>
<dbReference type="PANTHER" id="PTHR46534">
    <property type="entry name" value="IGGFC_BINDING DOMAIN-CONTAINING PROTEIN"/>
    <property type="match status" value="1"/>
</dbReference>
<feature type="signal peptide" evidence="1">
    <location>
        <begin position="1"/>
        <end position="20"/>
    </location>
</feature>
<organism evidence="3 4">
    <name type="scientific">Lacibacter cauensis</name>
    <dbReference type="NCBI Taxonomy" id="510947"/>
    <lineage>
        <taxon>Bacteria</taxon>
        <taxon>Pseudomonadati</taxon>
        <taxon>Bacteroidota</taxon>
        <taxon>Chitinophagia</taxon>
        <taxon>Chitinophagales</taxon>
        <taxon>Chitinophagaceae</taxon>
        <taxon>Lacibacter</taxon>
    </lineage>
</organism>
<dbReference type="InterPro" id="IPR022409">
    <property type="entry name" value="PKD/Chitinase_dom"/>
</dbReference>
<dbReference type="Pfam" id="PF18911">
    <property type="entry name" value="PKD_4"/>
    <property type="match status" value="5"/>
</dbReference>
<keyword evidence="1" id="KW-0732">Signal</keyword>
<dbReference type="InterPro" id="IPR026341">
    <property type="entry name" value="T9SS_type_B"/>
</dbReference>
<feature type="domain" description="PKD" evidence="2">
    <location>
        <begin position="781"/>
        <end position="829"/>
    </location>
</feature>
<dbReference type="InterPro" id="IPR035986">
    <property type="entry name" value="PKD_dom_sf"/>
</dbReference>
<gene>
    <name evidence="3" type="ORF">IQ13_0197</name>
</gene>
<dbReference type="CDD" id="cd00146">
    <property type="entry name" value="PKD"/>
    <property type="match status" value="4"/>
</dbReference>
<evidence type="ECO:0000313" key="4">
    <source>
        <dbReference type="Proteomes" id="UP000316167"/>
    </source>
</evidence>
<proteinExistence type="predicted"/>
<evidence type="ECO:0000259" key="2">
    <source>
        <dbReference type="PROSITE" id="PS50093"/>
    </source>
</evidence>
<feature type="domain" description="PKD" evidence="2">
    <location>
        <begin position="963"/>
        <end position="999"/>
    </location>
</feature>
<feature type="domain" description="PKD" evidence="2">
    <location>
        <begin position="694"/>
        <end position="738"/>
    </location>
</feature>
<reference evidence="3 4" key="1">
    <citation type="journal article" date="2015" name="Stand. Genomic Sci.">
        <title>Genomic Encyclopedia of Bacterial and Archaeal Type Strains, Phase III: the genomes of soil and plant-associated and newly described type strains.</title>
        <authorList>
            <person name="Whitman W.B."/>
            <person name="Woyke T."/>
            <person name="Klenk H.P."/>
            <person name="Zhou Y."/>
            <person name="Lilburn T.G."/>
            <person name="Beck B.J."/>
            <person name="De Vos P."/>
            <person name="Vandamme P."/>
            <person name="Eisen J.A."/>
            <person name="Garrity G."/>
            <person name="Hugenholtz P."/>
            <person name="Kyrpides N.C."/>
        </authorList>
    </citation>
    <scope>NUCLEOTIDE SEQUENCE [LARGE SCALE GENOMIC DNA]</scope>
    <source>
        <strain evidence="3 4">CGMCC 1.7271</strain>
    </source>
</reference>
<keyword evidence="4" id="KW-1185">Reference proteome</keyword>
<feature type="chain" id="PRO_5022107496" evidence="1">
    <location>
        <begin position="21"/>
        <end position="1459"/>
    </location>
</feature>
<dbReference type="Pfam" id="PF17517">
    <property type="entry name" value="IgGFc_binding"/>
    <property type="match status" value="1"/>
</dbReference>
<dbReference type="PROSITE" id="PS50093">
    <property type="entry name" value="PKD"/>
    <property type="match status" value="5"/>
</dbReference>
<dbReference type="Pfam" id="PF13585">
    <property type="entry name" value="CHU_C"/>
    <property type="match status" value="1"/>
</dbReference>
<dbReference type="NCBIfam" id="TIGR04131">
    <property type="entry name" value="Bac_Flav_CTERM"/>
    <property type="match status" value="1"/>
</dbReference>
<dbReference type="EMBL" id="VLLE01000002">
    <property type="protein sequence ID" value="TWI85043.1"/>
    <property type="molecule type" value="Genomic_DNA"/>
</dbReference>
<comment type="caution">
    <text evidence="3">The sequence shown here is derived from an EMBL/GenBank/DDBJ whole genome shotgun (WGS) entry which is preliminary data.</text>
</comment>
<feature type="domain" description="PKD" evidence="2">
    <location>
        <begin position="602"/>
        <end position="666"/>
    </location>
</feature>